<name>A0A1L7W271_FUSPR</name>
<dbReference type="Proteomes" id="UP000183971">
    <property type="component" value="Unassembled WGS sequence"/>
</dbReference>
<evidence type="ECO:0000313" key="1">
    <source>
        <dbReference type="EMBL" id="CZR46747.1"/>
    </source>
</evidence>
<evidence type="ECO:0000313" key="2">
    <source>
        <dbReference type="Proteomes" id="UP000183971"/>
    </source>
</evidence>
<sequence length="104" mass="11685">MMAPRTADSICVVQLIHTHTRGAINLVTFQSQDARVLRVRAEKLEEWWRNDTKGAARHDIDGRKLAEKEGGPSAIDNLFQQTCQEMEAAEAKTTEDGSSEMEQQ</sequence>
<dbReference type="AlphaFoldDB" id="A0A1L7W271"/>
<reference evidence="2" key="1">
    <citation type="journal article" date="2016" name="Genome Biol. Evol.">
        <title>Comparative 'omics' of the Fusarium fujikuroi species complex highlights differences in genetic potential and metabolite synthesis.</title>
        <authorList>
            <person name="Niehaus E.-M."/>
            <person name="Muensterkoetter M."/>
            <person name="Proctor R.H."/>
            <person name="Brown D.W."/>
            <person name="Sharon A."/>
            <person name="Idan Y."/>
            <person name="Oren-Young L."/>
            <person name="Sieber C.M."/>
            <person name="Novak O."/>
            <person name="Pencik A."/>
            <person name="Tarkowska D."/>
            <person name="Hromadova K."/>
            <person name="Freeman S."/>
            <person name="Maymon M."/>
            <person name="Elazar M."/>
            <person name="Youssef S.A."/>
            <person name="El-Shabrawy E.S.M."/>
            <person name="Shalaby A.B.A."/>
            <person name="Houterman P."/>
            <person name="Brock N.L."/>
            <person name="Burkhardt I."/>
            <person name="Tsavkelova E.A."/>
            <person name="Dickschat J.S."/>
            <person name="Galuszka P."/>
            <person name="Gueldener U."/>
            <person name="Tudzynski B."/>
        </authorList>
    </citation>
    <scope>NUCLEOTIDE SEQUENCE [LARGE SCALE GENOMIC DNA]</scope>
    <source>
        <strain evidence="2">ET1</strain>
    </source>
</reference>
<protein>
    <submittedName>
        <fullName evidence="1">Uncharacterized protein</fullName>
    </submittedName>
</protein>
<comment type="caution">
    <text evidence="1">The sequence shown here is derived from an EMBL/GenBank/DDBJ whole genome shotgun (WGS) entry which is preliminary data.</text>
</comment>
<dbReference type="EMBL" id="FJOF01000010">
    <property type="protein sequence ID" value="CZR46747.1"/>
    <property type="molecule type" value="Genomic_DNA"/>
</dbReference>
<keyword evidence="2" id="KW-1185">Reference proteome</keyword>
<proteinExistence type="predicted"/>
<dbReference type="VEuPathDB" id="FungiDB:FPRO_12198"/>
<dbReference type="GeneID" id="42057063"/>
<organism evidence="1 2">
    <name type="scientific">Fusarium proliferatum (strain ET1)</name>
    <name type="common">Orchid endophyte fungus</name>
    <dbReference type="NCBI Taxonomy" id="1227346"/>
    <lineage>
        <taxon>Eukaryota</taxon>
        <taxon>Fungi</taxon>
        <taxon>Dikarya</taxon>
        <taxon>Ascomycota</taxon>
        <taxon>Pezizomycotina</taxon>
        <taxon>Sordariomycetes</taxon>
        <taxon>Hypocreomycetidae</taxon>
        <taxon>Hypocreales</taxon>
        <taxon>Nectriaceae</taxon>
        <taxon>Fusarium</taxon>
        <taxon>Fusarium fujikuroi species complex</taxon>
    </lineage>
</organism>
<gene>
    <name evidence="1" type="ORF">FPRO_12198</name>
</gene>
<dbReference type="RefSeq" id="XP_031087281.1">
    <property type="nucleotide sequence ID" value="XM_031221753.1"/>
</dbReference>
<accession>A0A1L7W271</accession>